<evidence type="ECO:0000256" key="1">
    <source>
        <dbReference type="ARBA" id="ARBA00001974"/>
    </source>
</evidence>
<evidence type="ECO:0000259" key="4">
    <source>
        <dbReference type="Pfam" id="PF00890"/>
    </source>
</evidence>
<evidence type="ECO:0000256" key="2">
    <source>
        <dbReference type="ARBA" id="ARBA00022630"/>
    </source>
</evidence>
<protein>
    <submittedName>
        <fullName evidence="5">FAD-binding dehydrogenase</fullName>
    </submittedName>
</protein>
<proteinExistence type="predicted"/>
<dbReference type="Proteomes" id="UP000242861">
    <property type="component" value="Unassembled WGS sequence"/>
</dbReference>
<dbReference type="EMBL" id="PIYS01000010">
    <property type="protein sequence ID" value="PKF71646.1"/>
    <property type="molecule type" value="Genomic_DNA"/>
</dbReference>
<dbReference type="AlphaFoldDB" id="A0A2I0CR45"/>
<dbReference type="InterPro" id="IPR003953">
    <property type="entry name" value="FAD-dep_OxRdtase_2_FAD-bd"/>
</dbReference>
<keyword evidence="2" id="KW-0285">Flavoprotein</keyword>
<dbReference type="NCBIfam" id="NF009472">
    <property type="entry name" value="PRK12834.1"/>
    <property type="match status" value="1"/>
</dbReference>
<gene>
    <name evidence="5" type="ORF">CW360_07030</name>
</gene>
<keyword evidence="3" id="KW-0560">Oxidoreductase</keyword>
<dbReference type="GO" id="GO:0016627">
    <property type="term" value="F:oxidoreductase activity, acting on the CH-CH group of donors"/>
    <property type="evidence" value="ECO:0007669"/>
    <property type="project" value="InterPro"/>
</dbReference>
<accession>A0A2I0CR45</accession>
<evidence type="ECO:0000313" key="6">
    <source>
        <dbReference type="Proteomes" id="UP000242861"/>
    </source>
</evidence>
<evidence type="ECO:0000256" key="3">
    <source>
        <dbReference type="ARBA" id="ARBA00023002"/>
    </source>
</evidence>
<dbReference type="PANTHER" id="PTHR43260:SF1">
    <property type="entry name" value="KSDD-LIKE STEROID DEHYDROGENASE RV0785"/>
    <property type="match status" value="1"/>
</dbReference>
<dbReference type="InterPro" id="IPR036188">
    <property type="entry name" value="FAD/NAD-bd_sf"/>
</dbReference>
<reference evidence="6" key="1">
    <citation type="submission" date="2017-12" db="EMBL/GenBank/DDBJ databases">
        <authorList>
            <person name="Yu X.-Y."/>
        </authorList>
    </citation>
    <scope>NUCLEOTIDE SEQUENCE [LARGE SCALE GENOMIC DNA]</scope>
    <source>
        <strain evidence="6">ZYSR67-Z</strain>
    </source>
</reference>
<evidence type="ECO:0000313" key="5">
    <source>
        <dbReference type="EMBL" id="PKF71646.1"/>
    </source>
</evidence>
<comment type="caution">
    <text evidence="5">The sequence shown here is derived from an EMBL/GenBank/DDBJ whole genome shotgun (WGS) entry which is preliminary data.</text>
</comment>
<dbReference type="Gene3D" id="3.90.700.10">
    <property type="entry name" value="Succinate dehydrogenase/fumarate reductase flavoprotein, catalytic domain"/>
    <property type="match status" value="1"/>
</dbReference>
<name>A0A2I0CR45_9PSED</name>
<dbReference type="SUPFAM" id="SSF51905">
    <property type="entry name" value="FAD/NAD(P)-binding domain"/>
    <property type="match status" value="1"/>
</dbReference>
<feature type="domain" description="FAD-dependent oxidoreductase 2 FAD-binding" evidence="4">
    <location>
        <begin position="9"/>
        <end position="518"/>
    </location>
</feature>
<dbReference type="PIRSF" id="PIRSF036654">
    <property type="entry name" value="UCP036654"/>
    <property type="match status" value="1"/>
</dbReference>
<dbReference type="InterPro" id="IPR027477">
    <property type="entry name" value="Succ_DH/fumarate_Rdtase_cat_sf"/>
</dbReference>
<comment type="cofactor">
    <cofactor evidence="1">
        <name>FAD</name>
        <dbReference type="ChEBI" id="CHEBI:57692"/>
    </cofactor>
</comment>
<organism evidence="5 6">
    <name type="scientific">Pseudomonas fluvialis</name>
    <dbReference type="NCBI Taxonomy" id="1793966"/>
    <lineage>
        <taxon>Bacteria</taxon>
        <taxon>Pseudomonadati</taxon>
        <taxon>Pseudomonadota</taxon>
        <taxon>Gammaproteobacteria</taxon>
        <taxon>Pseudomonadales</taxon>
        <taxon>Pseudomonadaceae</taxon>
        <taxon>Pseudomonas</taxon>
    </lineage>
</organism>
<dbReference type="RefSeq" id="WP_101193206.1">
    <property type="nucleotide sequence ID" value="NZ_PIYS01000010.1"/>
</dbReference>
<dbReference type="InterPro" id="IPR014614">
    <property type="entry name" value="KsdD_DH"/>
</dbReference>
<dbReference type="Pfam" id="PF00890">
    <property type="entry name" value="FAD_binding_2"/>
    <property type="match status" value="1"/>
</dbReference>
<sequence>MSSKQYHCDTLVIGAGLAGIATALELLDLGRSVLLVDGAPRSQCGGQANDAFGGLLLCDTPEQRRNGVHDSPQLLLDDWLRSAAFAEEDLWGQRWAAAYAERNRADIYDWLRARGISFFPAVQWVERGNHGDGNSLPRYHVAWGCGRGIVQPLVRQLFEHSAAERLRSLFEHRVERLLQHNGAIVGCQGRGPDGDFSVAAEQVVLCSGGINGNLELVRRHWDPLYGPCPDNLLNGTDPRADGALHGEVQRLGGQVVRLGQMWNYAAGIAHPQPRFPAHGISLIPARSALWLDASGRRIGPQPLVTGFDTHDLCKRIGHLPGQYGWQLLNWRIAIKELAVSGTDANPLFRDRKLLRLLWQTLTGNQALVHELIDTCADVLAADSLEALAAQMAELAGDGRLDLAAMRADIQRYDAMLARGAALHNDEQLRRLQQLRQWRSDRLRTCRFQAILDPKAGPLIAIRTRLISRKSMGGMLTDLQSRVLDAQGQPIRGLYAAGEAAGFGGGGISGIRSLEGTFLSNCIFNGRRAAQAIANRPAQ</sequence>
<dbReference type="PANTHER" id="PTHR43260">
    <property type="entry name" value="3-KETOSTEROID-DELTA-1-DEHYDROGENASE"/>
    <property type="match status" value="1"/>
</dbReference>
<dbReference type="Gene3D" id="3.50.50.60">
    <property type="entry name" value="FAD/NAD(P)-binding domain"/>
    <property type="match status" value="1"/>
</dbReference>